<dbReference type="VEuPathDB" id="FungiDB:PTTG_03123"/>
<feature type="compositionally biased region" description="Low complexity" evidence="2">
    <location>
        <begin position="472"/>
        <end position="484"/>
    </location>
</feature>
<feature type="repeat" description="TPR" evidence="1">
    <location>
        <begin position="43"/>
        <end position="76"/>
    </location>
</feature>
<dbReference type="InterPro" id="IPR036869">
    <property type="entry name" value="J_dom_sf"/>
</dbReference>
<dbReference type="STRING" id="630390.A0A180H0L9"/>
<dbReference type="Gene3D" id="1.25.40.10">
    <property type="entry name" value="Tetratricopeptide repeat domain"/>
    <property type="match status" value="1"/>
</dbReference>
<dbReference type="PANTHER" id="PTHR44200:SF1">
    <property type="entry name" value="DNAJ HOMOLOG SUBFAMILY C MEMBER 7"/>
    <property type="match status" value="1"/>
</dbReference>
<keyword evidence="1" id="KW-0802">TPR repeat</keyword>
<keyword evidence="6" id="KW-1185">Reference proteome</keyword>
<dbReference type="SUPFAM" id="SSF48452">
    <property type="entry name" value="TPR-like"/>
    <property type="match status" value="1"/>
</dbReference>
<dbReference type="Proteomes" id="UP000005240">
    <property type="component" value="Unassembled WGS sequence"/>
</dbReference>
<dbReference type="Gene3D" id="1.10.287.110">
    <property type="entry name" value="DnaJ domain"/>
    <property type="match status" value="1"/>
</dbReference>
<dbReference type="SMART" id="SM00271">
    <property type="entry name" value="DnaJ"/>
    <property type="match status" value="1"/>
</dbReference>
<evidence type="ECO:0000313" key="4">
    <source>
        <dbReference type="EMBL" id="OAV97883.1"/>
    </source>
</evidence>
<feature type="domain" description="J" evidence="3">
    <location>
        <begin position="506"/>
        <end position="567"/>
    </location>
</feature>
<dbReference type="PROSITE" id="PS00636">
    <property type="entry name" value="DNAJ_1"/>
    <property type="match status" value="1"/>
</dbReference>
<reference evidence="4" key="1">
    <citation type="submission" date="2009-11" db="EMBL/GenBank/DDBJ databases">
        <authorList>
            <consortium name="The Broad Institute Genome Sequencing Platform"/>
            <person name="Ward D."/>
            <person name="Feldgarden M."/>
            <person name="Earl A."/>
            <person name="Young S.K."/>
            <person name="Zeng Q."/>
            <person name="Koehrsen M."/>
            <person name="Alvarado L."/>
            <person name="Berlin A."/>
            <person name="Bochicchio J."/>
            <person name="Borenstein D."/>
            <person name="Chapman S.B."/>
            <person name="Chen Z."/>
            <person name="Engels R."/>
            <person name="Freedman E."/>
            <person name="Gellesch M."/>
            <person name="Goldberg J."/>
            <person name="Griggs A."/>
            <person name="Gujja S."/>
            <person name="Heilman E."/>
            <person name="Heiman D."/>
            <person name="Hepburn T."/>
            <person name="Howarth C."/>
            <person name="Jen D."/>
            <person name="Larson L."/>
            <person name="Lewis B."/>
            <person name="Mehta T."/>
            <person name="Park D."/>
            <person name="Pearson M."/>
            <person name="Roberts A."/>
            <person name="Saif S."/>
            <person name="Shea T."/>
            <person name="Shenoy N."/>
            <person name="Sisk P."/>
            <person name="Stolte C."/>
            <person name="Sykes S."/>
            <person name="Thomson T."/>
            <person name="Walk T."/>
            <person name="White J."/>
            <person name="Yandava C."/>
            <person name="Izard J."/>
            <person name="Baranova O.V."/>
            <person name="Blanton J.M."/>
            <person name="Tanner A.C."/>
            <person name="Dewhirst F.E."/>
            <person name="Haas B."/>
            <person name="Nusbaum C."/>
            <person name="Birren B."/>
        </authorList>
    </citation>
    <scope>NUCLEOTIDE SEQUENCE [LARGE SCALE GENOMIC DNA]</scope>
    <source>
        <strain evidence="4">1-1 BBBD Race 1</strain>
    </source>
</reference>
<dbReference type="CDD" id="cd06257">
    <property type="entry name" value="DnaJ"/>
    <property type="match status" value="1"/>
</dbReference>
<dbReference type="PANTHER" id="PTHR44200">
    <property type="entry name" value="DNAJ HOMOLOG SUBFAMILY C MEMBER 7"/>
    <property type="match status" value="1"/>
</dbReference>
<feature type="compositionally biased region" description="Polar residues" evidence="2">
    <location>
        <begin position="485"/>
        <end position="499"/>
    </location>
</feature>
<dbReference type="SMART" id="SM00028">
    <property type="entry name" value="TPR"/>
    <property type="match status" value="2"/>
</dbReference>
<dbReference type="InterPro" id="IPR001623">
    <property type="entry name" value="DnaJ_domain"/>
</dbReference>
<gene>
    <name evidence="4" type="ORF">PTTG_03123</name>
</gene>
<dbReference type="OrthoDB" id="2506061at2759"/>
<name>A0A180H0L9_PUCT1</name>
<dbReference type="PROSITE" id="PS50005">
    <property type="entry name" value="TPR"/>
    <property type="match status" value="1"/>
</dbReference>
<evidence type="ECO:0000259" key="3">
    <source>
        <dbReference type="PROSITE" id="PS50076"/>
    </source>
</evidence>
<dbReference type="PROSITE" id="PS50076">
    <property type="entry name" value="DNAJ_2"/>
    <property type="match status" value="1"/>
</dbReference>
<evidence type="ECO:0000256" key="2">
    <source>
        <dbReference type="SAM" id="MobiDB-lite"/>
    </source>
</evidence>
<dbReference type="InterPro" id="IPR018253">
    <property type="entry name" value="DnaJ_domain_CS"/>
</dbReference>
<dbReference type="EnsemblFungi" id="PTTG_03123-t43_1">
    <property type="protein sequence ID" value="PTTG_03123-t43_1-p1"/>
    <property type="gene ID" value="PTTG_03123"/>
</dbReference>
<evidence type="ECO:0000313" key="6">
    <source>
        <dbReference type="Proteomes" id="UP000005240"/>
    </source>
</evidence>
<dbReference type="PRINTS" id="PR00625">
    <property type="entry name" value="JDOMAIN"/>
</dbReference>
<dbReference type="InterPro" id="IPR019734">
    <property type="entry name" value="TPR_rpt"/>
</dbReference>
<dbReference type="AlphaFoldDB" id="A0A180H0L9"/>
<dbReference type="EMBL" id="ADAS02000010">
    <property type="protein sequence ID" value="OAV97883.1"/>
    <property type="molecule type" value="Genomic_DNA"/>
</dbReference>
<feature type="region of interest" description="Disordered" evidence="2">
    <location>
        <begin position="472"/>
        <end position="505"/>
    </location>
</feature>
<reference evidence="4" key="2">
    <citation type="submission" date="2016-05" db="EMBL/GenBank/DDBJ databases">
        <title>Comparative analysis highlights variable genome content of wheat rusts and divergence of the mating loci.</title>
        <authorList>
            <person name="Cuomo C.A."/>
            <person name="Bakkeren G."/>
            <person name="Szabo L."/>
            <person name="Khalil H."/>
            <person name="Joly D."/>
            <person name="Goldberg J."/>
            <person name="Young S."/>
            <person name="Zeng Q."/>
            <person name="Fellers J."/>
        </authorList>
    </citation>
    <scope>NUCLEOTIDE SEQUENCE [LARGE SCALE GENOMIC DNA]</scope>
    <source>
        <strain evidence="4">1-1 BBBD Race 1</strain>
    </source>
</reference>
<sequence>MGIPHSKRLLTQAAHDRNLSGLLTTSSSLDNKRMPECQLGALGNRHRHDGNAHFHRGEYRRAIHCYNMAIKCYPSERLHRHPGYSSSLANRASAYMSIGQFHSAANDLEEAIGAIEPDGFVTITQDTRATLIKYVLRLVRCYLALLDGPHATSKLEIIQRLDDSGVHSPPPNGPQRSEYTRTKFLTGLEKRINSARSNELWQEALDIIQLLEQEIVGWGFQFNLACLPGLWTCWKAESLARLGKPVEADEVLAHLIACPSMEIEFKLTKAWVAVARADLRGAQDMLSEVWTRVPSDTPSACRLSSFLKPLESALSKLKSTCSQSGCHSALEQARELLTRLNEPILTTIRIRVEVMRCEILTMLCLRDPSDSGRFQLCHQIIKHNRLLHKRLNFTDSKSVVYEPHRVYLVRSLLAQAYSMKKCLHDDWRSTFITISDLIRLWPDLDIPGKQTLLECGTLLHLCPDINLSQSSSSPFNNSHPHSSQTPSSGTANNFNQPTADLSDPKGYYRTLGLQRSASMSEIKSAFRKLSLIHHPDKGGRTNLFQAISLAHSVLSDPESKLKYDRTGR</sequence>
<accession>A0A180H0L9</accession>
<dbReference type="InterPro" id="IPR052758">
    <property type="entry name" value="SRC_co-chaperone"/>
</dbReference>
<reference evidence="5 6" key="3">
    <citation type="journal article" date="2017" name="G3 (Bethesda)">
        <title>Comparative analysis highlights variable genome content of wheat rusts and divergence of the mating loci.</title>
        <authorList>
            <person name="Cuomo C.A."/>
            <person name="Bakkeren G."/>
            <person name="Khalil H.B."/>
            <person name="Panwar V."/>
            <person name="Joly D."/>
            <person name="Linning R."/>
            <person name="Sakthikumar S."/>
            <person name="Song X."/>
            <person name="Adiconis X."/>
            <person name="Fan L."/>
            <person name="Goldberg J.M."/>
            <person name="Levin J.Z."/>
            <person name="Young S."/>
            <person name="Zeng Q."/>
            <person name="Anikster Y."/>
            <person name="Bruce M."/>
            <person name="Wang M."/>
            <person name="Yin C."/>
            <person name="McCallum B."/>
            <person name="Szabo L.J."/>
            <person name="Hulbert S."/>
            <person name="Chen X."/>
            <person name="Fellers J.P."/>
        </authorList>
    </citation>
    <scope>NUCLEOTIDE SEQUENCE</scope>
    <source>
        <strain evidence="6">Isolate 1-1 / race 1 (BBBD)</strain>
        <strain evidence="5">isolate 1-1 / race 1 (BBBD)</strain>
    </source>
</reference>
<protein>
    <recommendedName>
        <fullName evidence="3">J domain-containing protein</fullName>
    </recommendedName>
</protein>
<dbReference type="SUPFAM" id="SSF46565">
    <property type="entry name" value="Chaperone J-domain"/>
    <property type="match status" value="1"/>
</dbReference>
<proteinExistence type="predicted"/>
<dbReference type="Pfam" id="PF00226">
    <property type="entry name" value="DnaJ"/>
    <property type="match status" value="1"/>
</dbReference>
<dbReference type="InterPro" id="IPR011990">
    <property type="entry name" value="TPR-like_helical_dom_sf"/>
</dbReference>
<organism evidence="4">
    <name type="scientific">Puccinia triticina (isolate 1-1 / race 1 (BBBD))</name>
    <name type="common">Brown leaf rust fungus</name>
    <dbReference type="NCBI Taxonomy" id="630390"/>
    <lineage>
        <taxon>Eukaryota</taxon>
        <taxon>Fungi</taxon>
        <taxon>Dikarya</taxon>
        <taxon>Basidiomycota</taxon>
        <taxon>Pucciniomycotina</taxon>
        <taxon>Pucciniomycetes</taxon>
        <taxon>Pucciniales</taxon>
        <taxon>Pucciniaceae</taxon>
        <taxon>Puccinia</taxon>
    </lineage>
</organism>
<evidence type="ECO:0000313" key="5">
    <source>
        <dbReference type="EnsemblFungi" id="PTTG_03123-t43_1-p1"/>
    </source>
</evidence>
<reference evidence="5" key="4">
    <citation type="submission" date="2025-05" db="UniProtKB">
        <authorList>
            <consortium name="EnsemblFungi"/>
        </authorList>
    </citation>
    <scope>IDENTIFICATION</scope>
    <source>
        <strain evidence="5">isolate 1-1 / race 1 (BBBD)</strain>
    </source>
</reference>
<evidence type="ECO:0000256" key="1">
    <source>
        <dbReference type="PROSITE-ProRule" id="PRU00339"/>
    </source>
</evidence>